<protein>
    <submittedName>
        <fullName evidence="3">Gfo/Idh/MocA family oxidoreductase</fullName>
    </submittedName>
</protein>
<dbReference type="SUPFAM" id="SSF55347">
    <property type="entry name" value="Glyceraldehyde-3-phosphate dehydrogenase-like, C-terminal domain"/>
    <property type="match status" value="1"/>
</dbReference>
<accession>A0A7G8BC76</accession>
<dbReference type="InterPro" id="IPR006311">
    <property type="entry name" value="TAT_signal"/>
</dbReference>
<dbReference type="Pfam" id="PF01408">
    <property type="entry name" value="GFO_IDH_MocA"/>
    <property type="match status" value="1"/>
</dbReference>
<reference evidence="3 4" key="1">
    <citation type="submission" date="2020-08" db="EMBL/GenBank/DDBJ databases">
        <title>Edaphobacter telluris sp. nov. and Acidobacterium dinghuensis sp. nov., two acidobacteria isolated from forest soil.</title>
        <authorList>
            <person name="Fu J."/>
            <person name="Qiu L."/>
        </authorList>
    </citation>
    <scope>NUCLEOTIDE SEQUENCE [LARGE SCALE GENOMIC DNA]</scope>
    <source>
        <strain evidence="3">4Y35</strain>
    </source>
</reference>
<dbReference type="RefSeq" id="WP_186739796.1">
    <property type="nucleotide sequence ID" value="NZ_CP060394.1"/>
</dbReference>
<dbReference type="AlphaFoldDB" id="A0A7G8BC76"/>
<dbReference type="Gene3D" id="3.30.360.10">
    <property type="entry name" value="Dihydrodipicolinate Reductase, domain 2"/>
    <property type="match status" value="1"/>
</dbReference>
<dbReference type="InterPro" id="IPR019546">
    <property type="entry name" value="TAT_signal_bac_arc"/>
</dbReference>
<dbReference type="PANTHER" id="PTHR43818:SF5">
    <property type="entry name" value="OXIDOREDUCTASE FAMILY PROTEIN"/>
    <property type="match status" value="1"/>
</dbReference>
<dbReference type="Proteomes" id="UP000515312">
    <property type="component" value="Chromosome"/>
</dbReference>
<dbReference type="InterPro" id="IPR036291">
    <property type="entry name" value="NAD(P)-bd_dom_sf"/>
</dbReference>
<evidence type="ECO:0000259" key="2">
    <source>
        <dbReference type="Pfam" id="PF19051"/>
    </source>
</evidence>
<evidence type="ECO:0000313" key="3">
    <source>
        <dbReference type="EMBL" id="QNI30146.1"/>
    </source>
</evidence>
<evidence type="ECO:0000259" key="1">
    <source>
        <dbReference type="Pfam" id="PF01408"/>
    </source>
</evidence>
<proteinExistence type="predicted"/>
<gene>
    <name evidence="3" type="ORF">H7849_13170</name>
</gene>
<feature type="domain" description="Gfo/Idh/MocA-like oxidoreductase bacterial type C-terminal" evidence="2">
    <location>
        <begin position="382"/>
        <end position="456"/>
    </location>
</feature>
<feature type="domain" description="Gfo/Idh/MocA-like oxidoreductase N-terminal" evidence="1">
    <location>
        <begin position="41"/>
        <end position="163"/>
    </location>
</feature>
<evidence type="ECO:0000313" key="4">
    <source>
        <dbReference type="Proteomes" id="UP000515312"/>
    </source>
</evidence>
<dbReference type="EMBL" id="CP060394">
    <property type="protein sequence ID" value="QNI30146.1"/>
    <property type="molecule type" value="Genomic_DNA"/>
</dbReference>
<keyword evidence="4" id="KW-1185">Reference proteome</keyword>
<dbReference type="KEGG" id="adin:H7849_13170"/>
<sequence>MDESRRDFLKTGAKSIAVAAAGTSLRTWGDQPKILGANSRVRVAVVGLRGRGENHIQSYGALPNVEIAALCDIDDNVMSERLAGVRKLGCQPKTYKDIRKLLDDKSIDAVSIATPHHWHASMAIWACQAGKDVYVEKPCSHNLWEGGQIVRAAAKYNRIVQHGTQSRSNPAVIEAVQKIQKEALIGDVYLSRGLCFKWRDTIGHTPASPVPAGVDYDLWTGPAPLQPFTKNHFHYNWHWFWDYGNGDLGNQGIHQIDIARWGLGLGFPNKISAIGGHFMFDDDQQTPNTLNCAFEYNLPNGKRALLEFEVRHWISNHEAGIGQRRDASAASAETAHGGLGPKEGSYNSVGNIFYGSKGYLAIDNVAGYKSWLGQEQQPGPSAPEAKENHFANFIECVISRKKEDLRAPIEEGHFSSGLAHLANTSYRLGRTLNFDPETQLVKGDDAANQMLRDGDRGYRAPFAVPEKV</sequence>
<dbReference type="InterPro" id="IPR050463">
    <property type="entry name" value="Gfo/Idh/MocA_oxidrdct_glycsds"/>
</dbReference>
<dbReference type="InterPro" id="IPR043906">
    <property type="entry name" value="Gfo/Idh/MocA_OxRdtase_bact_C"/>
</dbReference>
<dbReference type="Pfam" id="PF19051">
    <property type="entry name" value="GFO_IDH_MocA_C2"/>
    <property type="match status" value="2"/>
</dbReference>
<feature type="domain" description="Gfo/Idh/MocA-like oxidoreductase bacterial type C-terminal" evidence="2">
    <location>
        <begin position="177"/>
        <end position="264"/>
    </location>
</feature>
<dbReference type="PROSITE" id="PS51318">
    <property type="entry name" value="TAT"/>
    <property type="match status" value="1"/>
</dbReference>
<dbReference type="InterPro" id="IPR000683">
    <property type="entry name" value="Gfo/Idh/MocA-like_OxRdtase_N"/>
</dbReference>
<dbReference type="NCBIfam" id="TIGR01409">
    <property type="entry name" value="TAT_signal_seq"/>
    <property type="match status" value="1"/>
</dbReference>
<dbReference type="GO" id="GO:0000166">
    <property type="term" value="F:nucleotide binding"/>
    <property type="evidence" value="ECO:0007669"/>
    <property type="project" value="InterPro"/>
</dbReference>
<dbReference type="Gene3D" id="3.40.50.720">
    <property type="entry name" value="NAD(P)-binding Rossmann-like Domain"/>
    <property type="match status" value="1"/>
</dbReference>
<dbReference type="PANTHER" id="PTHR43818">
    <property type="entry name" value="BCDNA.GH03377"/>
    <property type="match status" value="1"/>
</dbReference>
<dbReference type="SUPFAM" id="SSF51735">
    <property type="entry name" value="NAD(P)-binding Rossmann-fold domains"/>
    <property type="match status" value="1"/>
</dbReference>
<name>A0A7G8BC76_9BACT</name>
<organism evidence="3 4">
    <name type="scientific">Alloacidobacterium dinghuense</name>
    <dbReference type="NCBI Taxonomy" id="2763107"/>
    <lineage>
        <taxon>Bacteria</taxon>
        <taxon>Pseudomonadati</taxon>
        <taxon>Acidobacteriota</taxon>
        <taxon>Terriglobia</taxon>
        <taxon>Terriglobales</taxon>
        <taxon>Acidobacteriaceae</taxon>
        <taxon>Alloacidobacterium</taxon>
    </lineage>
</organism>